<keyword evidence="2" id="KW-0677">Repeat</keyword>
<dbReference type="InterPro" id="IPR019542">
    <property type="entry name" value="Enhancer_polycomb-like_N"/>
</dbReference>
<name>A0A8K0KQK3_LADFU</name>
<evidence type="ECO:0000256" key="1">
    <source>
        <dbReference type="ARBA" id="ARBA00022723"/>
    </source>
</evidence>
<dbReference type="PROSITE" id="PS01359">
    <property type="entry name" value="ZF_PHD_1"/>
    <property type="match status" value="1"/>
</dbReference>
<dbReference type="InterPro" id="IPR019787">
    <property type="entry name" value="Znf_PHD-finger"/>
</dbReference>
<protein>
    <submittedName>
        <fullName evidence="9">Uncharacterized protein</fullName>
    </submittedName>
</protein>
<dbReference type="EMBL" id="KZ309798">
    <property type="protein sequence ID" value="KAG8239664.1"/>
    <property type="molecule type" value="Genomic_DNA"/>
</dbReference>
<keyword evidence="10" id="KW-1185">Reference proteome</keyword>
<dbReference type="PROSITE" id="PS51805">
    <property type="entry name" value="EPHD"/>
    <property type="match status" value="1"/>
</dbReference>
<dbReference type="SMART" id="SM00249">
    <property type="entry name" value="PHD"/>
    <property type="match status" value="1"/>
</dbReference>
<keyword evidence="1" id="KW-0479">Metal-binding</keyword>
<dbReference type="PANTHER" id="PTHR13793">
    <property type="entry name" value="PHD FINGER PROTEINS"/>
    <property type="match status" value="1"/>
</dbReference>
<reference evidence="9" key="2">
    <citation type="submission" date="2017-10" db="EMBL/GenBank/DDBJ databases">
        <title>Ladona fulva Genome sequencing and assembly.</title>
        <authorList>
            <person name="Murali S."/>
            <person name="Richards S."/>
            <person name="Bandaranaike D."/>
            <person name="Bellair M."/>
            <person name="Blankenburg K."/>
            <person name="Chao H."/>
            <person name="Dinh H."/>
            <person name="Doddapaneni H."/>
            <person name="Dugan-Rocha S."/>
            <person name="Elkadiri S."/>
            <person name="Gnanaolivu R."/>
            <person name="Hernandez B."/>
            <person name="Skinner E."/>
            <person name="Javaid M."/>
            <person name="Lee S."/>
            <person name="Li M."/>
            <person name="Ming W."/>
            <person name="Munidasa M."/>
            <person name="Muniz J."/>
            <person name="Nguyen L."/>
            <person name="Hughes D."/>
            <person name="Osuji N."/>
            <person name="Pu L.-L."/>
            <person name="Puazo M."/>
            <person name="Qu C."/>
            <person name="Quiroz J."/>
            <person name="Raj R."/>
            <person name="Weissenberger G."/>
            <person name="Xin Y."/>
            <person name="Zou X."/>
            <person name="Han Y."/>
            <person name="Worley K."/>
            <person name="Muzny D."/>
            <person name="Gibbs R."/>
        </authorList>
    </citation>
    <scope>NUCLEOTIDE SEQUENCE</scope>
    <source>
        <strain evidence="9">Sampled in the wild</strain>
    </source>
</reference>
<feature type="domain" description="PHD-type" evidence="7">
    <location>
        <begin position="224"/>
        <end position="274"/>
    </location>
</feature>
<gene>
    <name evidence="9" type="ORF">J437_LFUL013887</name>
</gene>
<comment type="caution">
    <text evidence="9">The sequence shown here is derived from an EMBL/GenBank/DDBJ whole genome shotgun (WGS) entry which is preliminary data.</text>
</comment>
<keyword evidence="3 5" id="KW-0863">Zinc-finger</keyword>
<feature type="region of interest" description="Disordered" evidence="6">
    <location>
        <begin position="1"/>
        <end position="33"/>
    </location>
</feature>
<accession>A0A8K0KQK3</accession>
<dbReference type="Proteomes" id="UP000792457">
    <property type="component" value="Unassembled WGS sequence"/>
</dbReference>
<dbReference type="InterPro" id="IPR050701">
    <property type="entry name" value="Histone_Mod_Regulator"/>
</dbReference>
<dbReference type="PANTHER" id="PTHR13793:SF107">
    <property type="entry name" value="BROMODOMAIN-CONTAINING PROTEIN HOMOLOG"/>
    <property type="match status" value="1"/>
</dbReference>
<evidence type="ECO:0000313" key="9">
    <source>
        <dbReference type="EMBL" id="KAG8239664.1"/>
    </source>
</evidence>
<proteinExistence type="predicted"/>
<keyword evidence="4" id="KW-0862">Zinc</keyword>
<dbReference type="AlphaFoldDB" id="A0A8K0KQK3"/>
<dbReference type="Pfam" id="PF10513">
    <property type="entry name" value="EPL1"/>
    <property type="match status" value="1"/>
</dbReference>
<evidence type="ECO:0000256" key="6">
    <source>
        <dbReference type="SAM" id="MobiDB-lite"/>
    </source>
</evidence>
<dbReference type="GO" id="GO:0008270">
    <property type="term" value="F:zinc ion binding"/>
    <property type="evidence" value="ECO:0007669"/>
    <property type="project" value="UniProtKB-KW"/>
</dbReference>
<sequence length="493" mass="56122">MSPARKKSKSHRSDGAHRPKFSASNESSDPPAREGLTYAEAQKMVEIDVGGRIQRVNICDNLEIMSKDEYEKYIHAGMTDGMRMDSSLKMPCLGPSRDSLASIGSIMVGASKLSSVGDDRGGKLPEPSFRCIENYDIPDAPEKPNSYIRFIERSPDELDAEVEYDMDEEDVAWLNIINGQREANSLPPVSMETFELLMDRFEKESYFEVMQTNGKDGSTVIDDDAVCCICMDGECQNSNVILFCDMCNLAVHQDCYGVPYIPEGQWWCRRCLQSPSRAVDCVLCPNNGGAFKQTDQGHWAHVVCALWIPEVRFANTKQSHLPVGSSHATFVSRGEWEHASSATRLTVMLRPRVREKGDAKEESRQKMKKARKILAQKRSSIPVISIPTIPPERIIEIAMLVDMPQRNYFIQRLISYWTLKRQNRNGVPLLRRLQATHQARPDERPVGEKIASKSELCQQLKYWQCLRQDLERARLLCELVRKREKLKKEFVKV</sequence>
<dbReference type="Gene3D" id="3.30.40.10">
    <property type="entry name" value="Zinc/RING finger domain, C3HC4 (zinc finger)"/>
    <property type="match status" value="2"/>
</dbReference>
<dbReference type="PROSITE" id="PS50016">
    <property type="entry name" value="ZF_PHD_2"/>
    <property type="match status" value="1"/>
</dbReference>
<dbReference type="Pfam" id="PF13831">
    <property type="entry name" value="PHD_2"/>
    <property type="match status" value="1"/>
</dbReference>
<dbReference type="OrthoDB" id="20839at2759"/>
<evidence type="ECO:0000259" key="8">
    <source>
        <dbReference type="PROSITE" id="PS51805"/>
    </source>
</evidence>
<evidence type="ECO:0000256" key="2">
    <source>
        <dbReference type="ARBA" id="ARBA00022737"/>
    </source>
</evidence>
<evidence type="ECO:0000313" key="10">
    <source>
        <dbReference type="Proteomes" id="UP000792457"/>
    </source>
</evidence>
<dbReference type="InterPro" id="IPR019786">
    <property type="entry name" value="Zinc_finger_PHD-type_CS"/>
</dbReference>
<reference evidence="9" key="1">
    <citation type="submission" date="2013-04" db="EMBL/GenBank/DDBJ databases">
        <authorList>
            <person name="Qu J."/>
            <person name="Murali S.C."/>
            <person name="Bandaranaike D."/>
            <person name="Bellair M."/>
            <person name="Blankenburg K."/>
            <person name="Chao H."/>
            <person name="Dinh H."/>
            <person name="Doddapaneni H."/>
            <person name="Downs B."/>
            <person name="Dugan-Rocha S."/>
            <person name="Elkadiri S."/>
            <person name="Gnanaolivu R.D."/>
            <person name="Hernandez B."/>
            <person name="Javaid M."/>
            <person name="Jayaseelan J.C."/>
            <person name="Lee S."/>
            <person name="Li M."/>
            <person name="Ming W."/>
            <person name="Munidasa M."/>
            <person name="Muniz J."/>
            <person name="Nguyen L."/>
            <person name="Ongeri F."/>
            <person name="Osuji N."/>
            <person name="Pu L.-L."/>
            <person name="Puazo M."/>
            <person name="Qu C."/>
            <person name="Quiroz J."/>
            <person name="Raj R."/>
            <person name="Weissenberger G."/>
            <person name="Xin Y."/>
            <person name="Zou X."/>
            <person name="Han Y."/>
            <person name="Richards S."/>
            <person name="Worley K."/>
            <person name="Muzny D."/>
            <person name="Gibbs R."/>
        </authorList>
    </citation>
    <scope>NUCLEOTIDE SEQUENCE</scope>
    <source>
        <strain evidence="9">Sampled in the wild</strain>
    </source>
</reference>
<dbReference type="InterPro" id="IPR034732">
    <property type="entry name" value="EPHD"/>
</dbReference>
<dbReference type="FunFam" id="3.30.40.10:FF:000008">
    <property type="entry name" value="Bromodomain containing 1, isoform CRA_a"/>
    <property type="match status" value="1"/>
</dbReference>
<dbReference type="InterPro" id="IPR001965">
    <property type="entry name" value="Znf_PHD"/>
</dbReference>
<evidence type="ECO:0000256" key="4">
    <source>
        <dbReference type="ARBA" id="ARBA00022833"/>
    </source>
</evidence>
<dbReference type="Pfam" id="PF13832">
    <property type="entry name" value="zf-HC5HC2H_2"/>
    <property type="match status" value="1"/>
</dbReference>
<dbReference type="InterPro" id="IPR011011">
    <property type="entry name" value="Znf_FYVE_PHD"/>
</dbReference>
<evidence type="ECO:0000259" key="7">
    <source>
        <dbReference type="PROSITE" id="PS50016"/>
    </source>
</evidence>
<evidence type="ECO:0000256" key="5">
    <source>
        <dbReference type="PROSITE-ProRule" id="PRU00146"/>
    </source>
</evidence>
<feature type="domain" description="PHD-type" evidence="8">
    <location>
        <begin position="278"/>
        <end position="317"/>
    </location>
</feature>
<dbReference type="GO" id="GO:0006357">
    <property type="term" value="P:regulation of transcription by RNA polymerase II"/>
    <property type="evidence" value="ECO:0007669"/>
    <property type="project" value="TreeGrafter"/>
</dbReference>
<evidence type="ECO:0000256" key="3">
    <source>
        <dbReference type="ARBA" id="ARBA00022771"/>
    </source>
</evidence>
<feature type="compositionally biased region" description="Basic residues" evidence="6">
    <location>
        <begin position="1"/>
        <end position="10"/>
    </location>
</feature>
<organism evidence="9 10">
    <name type="scientific">Ladona fulva</name>
    <name type="common">Scarce chaser dragonfly</name>
    <name type="synonym">Libellula fulva</name>
    <dbReference type="NCBI Taxonomy" id="123851"/>
    <lineage>
        <taxon>Eukaryota</taxon>
        <taxon>Metazoa</taxon>
        <taxon>Ecdysozoa</taxon>
        <taxon>Arthropoda</taxon>
        <taxon>Hexapoda</taxon>
        <taxon>Insecta</taxon>
        <taxon>Pterygota</taxon>
        <taxon>Palaeoptera</taxon>
        <taxon>Odonata</taxon>
        <taxon>Epiprocta</taxon>
        <taxon>Anisoptera</taxon>
        <taxon>Libelluloidea</taxon>
        <taxon>Libellulidae</taxon>
        <taxon>Ladona</taxon>
    </lineage>
</organism>
<dbReference type="InterPro" id="IPR013083">
    <property type="entry name" value="Znf_RING/FYVE/PHD"/>
</dbReference>
<dbReference type="CDD" id="cd15572">
    <property type="entry name" value="PHD_BRPF"/>
    <property type="match status" value="1"/>
</dbReference>
<dbReference type="SUPFAM" id="SSF57903">
    <property type="entry name" value="FYVE/PHD zinc finger"/>
    <property type="match status" value="1"/>
</dbReference>